<dbReference type="Proteomes" id="UP000178449">
    <property type="component" value="Unassembled WGS sequence"/>
</dbReference>
<gene>
    <name evidence="7" type="ORF">A2527_10445</name>
</gene>
<dbReference type="GO" id="GO:0009254">
    <property type="term" value="P:peptidoglycan turnover"/>
    <property type="evidence" value="ECO:0007669"/>
    <property type="project" value="TreeGrafter"/>
</dbReference>
<evidence type="ECO:0000256" key="5">
    <source>
        <dbReference type="ARBA" id="ARBA00023295"/>
    </source>
</evidence>
<dbReference type="PANTHER" id="PTHR30480">
    <property type="entry name" value="BETA-HEXOSAMINIDASE-RELATED"/>
    <property type="match status" value="1"/>
</dbReference>
<keyword evidence="5" id="KW-0326">Glycosidase</keyword>
<dbReference type="PANTHER" id="PTHR30480:SF13">
    <property type="entry name" value="BETA-HEXOSAMINIDASE"/>
    <property type="match status" value="1"/>
</dbReference>
<dbReference type="InterPro" id="IPR001764">
    <property type="entry name" value="Glyco_hydro_3_N"/>
</dbReference>
<evidence type="ECO:0000259" key="6">
    <source>
        <dbReference type="Pfam" id="PF00933"/>
    </source>
</evidence>
<reference evidence="7 8" key="1">
    <citation type="journal article" date="2016" name="Nat. Commun.">
        <title>Thousands of microbial genomes shed light on interconnected biogeochemical processes in an aquifer system.</title>
        <authorList>
            <person name="Anantharaman K."/>
            <person name="Brown C.T."/>
            <person name="Hug L.A."/>
            <person name="Sharon I."/>
            <person name="Castelle C.J."/>
            <person name="Probst A.J."/>
            <person name="Thomas B.C."/>
            <person name="Singh A."/>
            <person name="Wilkins M.J."/>
            <person name="Karaoz U."/>
            <person name="Brodie E.L."/>
            <person name="Williams K.H."/>
            <person name="Hubbard S.S."/>
            <person name="Banfield J.F."/>
        </authorList>
    </citation>
    <scope>NUCLEOTIDE SEQUENCE [LARGE SCALE GENOMIC DNA]</scope>
</reference>
<dbReference type="SUPFAM" id="SSF51445">
    <property type="entry name" value="(Trans)glycosidases"/>
    <property type="match status" value="1"/>
</dbReference>
<proteinExistence type="inferred from homology"/>
<evidence type="ECO:0000313" key="7">
    <source>
        <dbReference type="EMBL" id="OGG97248.1"/>
    </source>
</evidence>
<evidence type="ECO:0000313" key="8">
    <source>
        <dbReference type="Proteomes" id="UP000178449"/>
    </source>
</evidence>
<organism evidence="7 8">
    <name type="scientific">Candidatus Lambdaproteobacteria bacterium RIFOXYD2_FULL_50_16</name>
    <dbReference type="NCBI Taxonomy" id="1817772"/>
    <lineage>
        <taxon>Bacteria</taxon>
        <taxon>Pseudomonadati</taxon>
        <taxon>Pseudomonadota</taxon>
        <taxon>Candidatus Lambdaproteobacteria</taxon>
    </lineage>
</organism>
<sequence>MKPKVPLILGFDGLSLDEDTKRHLAEINPWGIILFKRNLDNEEQIRWLIAELRALLSPVLISLDHEGGVVNRFPANFAFPPSAYALSHLEDPISLKKAAKMLAALPAHFGFDLNFAPCIDLFDSVSPVIGIRGFSADPNAVANWGLAVLEAHKEAGMLSVAKHFPGHGRAFEDSHFKAGEVAFTRQSLDELDLVPFKKLIEGGVPLVMPAHLTYLDLDPEYPASLSERVLSGILKRELGFKGLVVSDCLEMQGLSVRFAPKEMIELGANAGLDLWVSSYSLKKDRFFQRQLAEVLRSEEIMGPNARIEALFNRPKPTQPLPLGGISEALDLRQKTLKVEGQPIRHGGPWHLIEVSARRFEGINADQVQTSLIRKMAEQLAPVERYSQISLSNLKALEDIVVESKGRGELVLLITRNARFHEAWEEAQIVLGRGGAVIHLDLSDGEDQVVPALQKWSCFGYDSLSLQLLCGELIARIA</sequence>
<dbReference type="GO" id="GO:0004563">
    <property type="term" value="F:beta-N-acetylhexosaminidase activity"/>
    <property type="evidence" value="ECO:0007669"/>
    <property type="project" value="UniProtKB-EC"/>
</dbReference>
<protein>
    <recommendedName>
        <fullName evidence="3">beta-N-acetylhexosaminidase</fullName>
        <ecNumber evidence="3">3.2.1.52</ecNumber>
    </recommendedName>
</protein>
<evidence type="ECO:0000256" key="1">
    <source>
        <dbReference type="ARBA" id="ARBA00001231"/>
    </source>
</evidence>
<comment type="caution">
    <text evidence="7">The sequence shown here is derived from an EMBL/GenBank/DDBJ whole genome shotgun (WGS) entry which is preliminary data.</text>
</comment>
<dbReference type="EMBL" id="MFNE01000001">
    <property type="protein sequence ID" value="OGG97248.1"/>
    <property type="molecule type" value="Genomic_DNA"/>
</dbReference>
<comment type="catalytic activity">
    <reaction evidence="1">
        <text>Hydrolysis of terminal non-reducing N-acetyl-D-hexosamine residues in N-acetyl-beta-D-hexosaminides.</text>
        <dbReference type="EC" id="3.2.1.52"/>
    </reaction>
</comment>
<accession>A0A1F6GGL8</accession>
<dbReference type="Pfam" id="PF00933">
    <property type="entry name" value="Glyco_hydro_3"/>
    <property type="match status" value="1"/>
</dbReference>
<dbReference type="InterPro" id="IPR050226">
    <property type="entry name" value="NagZ_Beta-hexosaminidase"/>
</dbReference>
<dbReference type="STRING" id="1817772.A2527_10445"/>
<dbReference type="InterPro" id="IPR017853">
    <property type="entry name" value="GH"/>
</dbReference>
<dbReference type="Gene3D" id="3.20.20.300">
    <property type="entry name" value="Glycoside hydrolase, family 3, N-terminal domain"/>
    <property type="match status" value="1"/>
</dbReference>
<dbReference type="EC" id="3.2.1.52" evidence="3"/>
<dbReference type="GO" id="GO:0005975">
    <property type="term" value="P:carbohydrate metabolic process"/>
    <property type="evidence" value="ECO:0007669"/>
    <property type="project" value="InterPro"/>
</dbReference>
<comment type="similarity">
    <text evidence="2">Belongs to the glycosyl hydrolase 3 family.</text>
</comment>
<keyword evidence="4" id="KW-0378">Hydrolase</keyword>
<feature type="domain" description="Glycoside hydrolase family 3 N-terminal" evidence="6">
    <location>
        <begin position="18"/>
        <end position="299"/>
    </location>
</feature>
<dbReference type="AlphaFoldDB" id="A0A1F6GGL8"/>
<dbReference type="InterPro" id="IPR036962">
    <property type="entry name" value="Glyco_hydro_3_N_sf"/>
</dbReference>
<evidence type="ECO:0000256" key="4">
    <source>
        <dbReference type="ARBA" id="ARBA00022801"/>
    </source>
</evidence>
<evidence type="ECO:0000256" key="3">
    <source>
        <dbReference type="ARBA" id="ARBA00012663"/>
    </source>
</evidence>
<name>A0A1F6GGL8_9PROT</name>
<evidence type="ECO:0000256" key="2">
    <source>
        <dbReference type="ARBA" id="ARBA00005336"/>
    </source>
</evidence>